<reference evidence="4" key="1">
    <citation type="journal article" date="2019" name="Int. J. Syst. Evol. Microbiol.">
        <title>The Global Catalogue of Microorganisms (GCM) 10K type strain sequencing project: providing services to taxonomists for standard genome sequencing and annotation.</title>
        <authorList>
            <consortium name="The Broad Institute Genomics Platform"/>
            <consortium name="The Broad Institute Genome Sequencing Center for Infectious Disease"/>
            <person name="Wu L."/>
            <person name="Ma J."/>
        </authorList>
    </citation>
    <scope>NUCLEOTIDE SEQUENCE [LARGE SCALE GENOMIC DNA]</scope>
    <source>
        <strain evidence="4">CGMCC 4.7323</strain>
    </source>
</reference>
<feature type="domain" description="HD" evidence="2">
    <location>
        <begin position="43"/>
        <end position="128"/>
    </location>
</feature>
<dbReference type="InterPro" id="IPR006674">
    <property type="entry name" value="HD_domain"/>
</dbReference>
<keyword evidence="4" id="KW-1185">Reference proteome</keyword>
<sequence>MTTPNRRPASPSGPAIGGIPVPDSTLAREATELIRDVTDDLLYHHSRRVYLFGAHHGHHQGLDFDPELLYVGALFHDLGLTGKFRTSQQRFELDGADEARAFLTARGIPEDRARLAWEAIALHTTPEIPHHMAPEIALVSAGVELDVLGIGYDTLPTATREAVVAAHPRPDFKRRILHAFHAGLAHRPATTFGNVKADVLDRFEEGYTRPNFVRIIEDSPWPE</sequence>
<dbReference type="GeneID" id="301552417"/>
<comment type="caution">
    <text evidence="3">The sequence shown here is derived from an EMBL/GenBank/DDBJ whole genome shotgun (WGS) entry which is preliminary data.</text>
</comment>
<dbReference type="RefSeq" id="WP_189104663.1">
    <property type="nucleotide sequence ID" value="NZ_BMND01000068.1"/>
</dbReference>
<protein>
    <submittedName>
        <fullName evidence="3">Phosphohydrolase</fullName>
    </submittedName>
</protein>
<feature type="region of interest" description="Disordered" evidence="1">
    <location>
        <begin position="1"/>
        <end position="22"/>
    </location>
</feature>
<gene>
    <name evidence="3" type="ORF">GCM10012285_67340</name>
</gene>
<dbReference type="Proteomes" id="UP000600080">
    <property type="component" value="Unassembled WGS sequence"/>
</dbReference>
<dbReference type="EMBL" id="BMND01000068">
    <property type="protein sequence ID" value="GGN64912.1"/>
    <property type="molecule type" value="Genomic_DNA"/>
</dbReference>
<organism evidence="3 4">
    <name type="scientific">Streptomyces kronopolitis</name>
    <dbReference type="NCBI Taxonomy" id="1612435"/>
    <lineage>
        <taxon>Bacteria</taxon>
        <taxon>Bacillati</taxon>
        <taxon>Actinomycetota</taxon>
        <taxon>Actinomycetes</taxon>
        <taxon>Kitasatosporales</taxon>
        <taxon>Streptomycetaceae</taxon>
        <taxon>Streptomyces</taxon>
    </lineage>
</organism>
<evidence type="ECO:0000259" key="2">
    <source>
        <dbReference type="Pfam" id="PF01966"/>
    </source>
</evidence>
<dbReference type="SUPFAM" id="SSF109604">
    <property type="entry name" value="HD-domain/PDEase-like"/>
    <property type="match status" value="1"/>
</dbReference>
<dbReference type="Pfam" id="PF01966">
    <property type="entry name" value="HD"/>
    <property type="match status" value="1"/>
</dbReference>
<dbReference type="PANTHER" id="PTHR35569:SF1">
    <property type="entry name" value="CYANAMIDE HYDRATASE DDI2-RELATED"/>
    <property type="match status" value="1"/>
</dbReference>
<proteinExistence type="predicted"/>
<dbReference type="CDD" id="cd00077">
    <property type="entry name" value="HDc"/>
    <property type="match status" value="1"/>
</dbReference>
<accession>A0ABQ2K602</accession>
<name>A0ABQ2K602_9ACTN</name>
<dbReference type="InterPro" id="IPR003607">
    <property type="entry name" value="HD/PDEase_dom"/>
</dbReference>
<dbReference type="PANTHER" id="PTHR35569">
    <property type="entry name" value="CYANAMIDE HYDRATASE DDI2-RELATED"/>
    <property type="match status" value="1"/>
</dbReference>
<evidence type="ECO:0000313" key="4">
    <source>
        <dbReference type="Proteomes" id="UP000600080"/>
    </source>
</evidence>
<evidence type="ECO:0000256" key="1">
    <source>
        <dbReference type="SAM" id="MobiDB-lite"/>
    </source>
</evidence>
<evidence type="ECO:0000313" key="3">
    <source>
        <dbReference type="EMBL" id="GGN64912.1"/>
    </source>
</evidence>
<dbReference type="Gene3D" id="1.10.3210.10">
    <property type="entry name" value="Hypothetical protein af1432"/>
    <property type="match status" value="1"/>
</dbReference>